<keyword evidence="1" id="KW-0472">Membrane</keyword>
<evidence type="ECO:0000259" key="2">
    <source>
        <dbReference type="Pfam" id="PF04892"/>
    </source>
</evidence>
<feature type="transmembrane region" description="Helical" evidence="1">
    <location>
        <begin position="177"/>
        <end position="199"/>
    </location>
</feature>
<feature type="transmembrane region" description="Helical" evidence="1">
    <location>
        <begin position="530"/>
        <end position="548"/>
    </location>
</feature>
<proteinExistence type="predicted"/>
<gene>
    <name evidence="3" type="ORF">EV688_1147</name>
</gene>
<feature type="transmembrane region" description="Helical" evidence="1">
    <location>
        <begin position="487"/>
        <end position="509"/>
    </location>
</feature>
<evidence type="ECO:0000313" key="3">
    <source>
        <dbReference type="EMBL" id="TCO74294.1"/>
    </source>
</evidence>
<comment type="caution">
    <text evidence="3">The sequence shown here is derived from an EMBL/GenBank/DDBJ whole genome shotgun (WGS) entry which is preliminary data.</text>
</comment>
<dbReference type="EMBL" id="SLWX01000014">
    <property type="protein sequence ID" value="TCO74294.1"/>
    <property type="molecule type" value="Genomic_DNA"/>
</dbReference>
<feature type="transmembrane region" description="Helical" evidence="1">
    <location>
        <begin position="56"/>
        <end position="78"/>
    </location>
</feature>
<evidence type="ECO:0000256" key="1">
    <source>
        <dbReference type="SAM" id="Phobius"/>
    </source>
</evidence>
<name>A0A4R2KLL1_9GAMM</name>
<feature type="transmembrane region" description="Helical" evidence="1">
    <location>
        <begin position="388"/>
        <end position="406"/>
    </location>
</feature>
<dbReference type="Pfam" id="PF04892">
    <property type="entry name" value="VanZ"/>
    <property type="match status" value="3"/>
</dbReference>
<feature type="transmembrane region" description="Helical" evidence="1">
    <location>
        <begin position="26"/>
        <end position="44"/>
    </location>
</feature>
<keyword evidence="1" id="KW-0812">Transmembrane</keyword>
<feature type="domain" description="VanZ-like" evidence="2">
    <location>
        <begin position="280"/>
        <end position="407"/>
    </location>
</feature>
<protein>
    <submittedName>
        <fullName evidence="3">VanZ like protein</fullName>
    </submittedName>
</protein>
<dbReference type="AlphaFoldDB" id="A0A4R2KLL1"/>
<feature type="transmembrane region" description="Helical" evidence="1">
    <location>
        <begin position="272"/>
        <end position="294"/>
    </location>
</feature>
<organism evidence="3 4">
    <name type="scientific">Chromatocurvus halotolerans</name>
    <dbReference type="NCBI Taxonomy" id="1132028"/>
    <lineage>
        <taxon>Bacteria</taxon>
        <taxon>Pseudomonadati</taxon>
        <taxon>Pseudomonadota</taxon>
        <taxon>Gammaproteobacteria</taxon>
        <taxon>Cellvibrionales</taxon>
        <taxon>Halieaceae</taxon>
        <taxon>Chromatocurvus</taxon>
    </lineage>
</organism>
<feature type="domain" description="VanZ-like" evidence="2">
    <location>
        <begin position="150"/>
        <end position="252"/>
    </location>
</feature>
<keyword evidence="4" id="KW-1185">Reference proteome</keyword>
<feature type="transmembrane region" description="Helical" evidence="1">
    <location>
        <begin position="127"/>
        <end position="145"/>
    </location>
</feature>
<feature type="transmembrane region" description="Helical" evidence="1">
    <location>
        <begin position="90"/>
        <end position="106"/>
    </location>
</feature>
<feature type="transmembrane region" description="Helical" evidence="1">
    <location>
        <begin position="568"/>
        <end position="591"/>
    </location>
</feature>
<dbReference type="InterPro" id="IPR006976">
    <property type="entry name" value="VanZ-like"/>
</dbReference>
<feature type="transmembrane region" description="Helical" evidence="1">
    <location>
        <begin position="334"/>
        <end position="356"/>
    </location>
</feature>
<feature type="transmembrane region" description="Helical" evidence="1">
    <location>
        <begin position="446"/>
        <end position="467"/>
    </location>
</feature>
<dbReference type="Proteomes" id="UP000294980">
    <property type="component" value="Unassembled WGS sequence"/>
</dbReference>
<feature type="transmembrane region" description="Helical" evidence="1">
    <location>
        <begin position="728"/>
        <end position="748"/>
    </location>
</feature>
<feature type="transmembrane region" description="Helical" evidence="1">
    <location>
        <begin position="637"/>
        <end position="658"/>
    </location>
</feature>
<dbReference type="PANTHER" id="PTHR28008:SF1">
    <property type="entry name" value="DOMAIN PROTEIN, PUTATIVE (AFU_ORTHOLOGUE AFUA_3G10980)-RELATED"/>
    <property type="match status" value="1"/>
</dbReference>
<dbReference type="PANTHER" id="PTHR28008">
    <property type="entry name" value="DOMAIN PROTEIN, PUTATIVE (AFU_ORTHOLOGUE AFUA_3G10980)-RELATED"/>
    <property type="match status" value="1"/>
</dbReference>
<sequence>MPWAEAVEQFRELPFLQLSLAKRADWVANGILFFPLALFWLLAGSSLSPGHPVWRFVTAVLVVAALCILSISIEFTQLFFPQRTVSQNDIMAETVGAALGAMLWFARGHRILAALDRYLTQRVAGDGWTVALVLYGLGFLLYAVMPLDLFLSPAELYAKWQDGRINLLPFAILPDGFLPAAYAVLTDIAIWIPVPLLLLRSGFCRGGGVVPVTVLLAFALECAQLLVFSRFSDITDLFTAGIGAVLGASLVRRFGLAAHAKTVTAVDLPDRLLLITAAFLGWLLLLLLAFWYPFDFVIDRSSLKLAESRFLDVPFASYYYTTEFHALTEVLRKVLFMAPLGALASAAVGSAAAPGVRRWLRLGLWPAVVLLALGLEIGQLFLPEKTGKLTDFLLGCVGLALGRWLWLQLTAAAGGTVSDASHARAASRSLRSEHPVSVTETSIQEVALALGIMVLALVVAVLFVTALPGLPYNLRELVAGPWRLARGIGLVLVLIWLFSLPGIFLEFRASVAWNAVSRASRRHLLGPGRLVLLHAMGLWLLVALVFPRESIHDIVGSPTWGFLPLLELSWRFSGLACLFSAILWFTAAVARPVRKGTGLRARAFLPALVLSLAWAYIVVVGLAGTDNIVELLRRGGASWRFVLPSLYLVLLCGCGMSLADLRGASTRRIAVVLALTLVSGPLGYQLLDGGLENIIFKYDAVFTAMQFLLSADRDNYVPVEALYGRFLFAHYFMLLAISALQVSPWLWLARIFRSLGQVSRESASRG</sequence>
<keyword evidence="1" id="KW-1133">Transmembrane helix</keyword>
<evidence type="ECO:0000313" key="4">
    <source>
        <dbReference type="Proteomes" id="UP000294980"/>
    </source>
</evidence>
<feature type="transmembrane region" description="Helical" evidence="1">
    <location>
        <begin position="670"/>
        <end position="687"/>
    </location>
</feature>
<feature type="domain" description="VanZ-like" evidence="2">
    <location>
        <begin position="22"/>
        <end position="105"/>
    </location>
</feature>
<feature type="transmembrane region" description="Helical" evidence="1">
    <location>
        <begin position="603"/>
        <end position="625"/>
    </location>
</feature>
<reference evidence="3 4" key="1">
    <citation type="submission" date="2019-03" db="EMBL/GenBank/DDBJ databases">
        <title>Genomic Encyclopedia of Type Strains, Phase IV (KMG-IV): sequencing the most valuable type-strain genomes for metagenomic binning, comparative biology and taxonomic classification.</title>
        <authorList>
            <person name="Goeker M."/>
        </authorList>
    </citation>
    <scope>NUCLEOTIDE SEQUENCE [LARGE SCALE GENOMIC DNA]</scope>
    <source>
        <strain evidence="3 4">DSM 23344</strain>
    </source>
</reference>
<feature type="transmembrane region" description="Helical" evidence="1">
    <location>
        <begin position="363"/>
        <end position="382"/>
    </location>
</feature>
<feature type="transmembrane region" description="Helical" evidence="1">
    <location>
        <begin position="206"/>
        <end position="228"/>
    </location>
</feature>
<accession>A0A4R2KLL1</accession>
<feature type="transmembrane region" description="Helical" evidence="1">
    <location>
        <begin position="234"/>
        <end position="251"/>
    </location>
</feature>